<dbReference type="SUPFAM" id="SSF56300">
    <property type="entry name" value="Metallo-dependent phosphatases"/>
    <property type="match status" value="1"/>
</dbReference>
<protein>
    <submittedName>
        <fullName evidence="3">3',5'-cyclic AMP phosphodiesterase CpdA</fullName>
    </submittedName>
</protein>
<dbReference type="AlphaFoldDB" id="A0A4Q7ZQN5"/>
<dbReference type="PANTHER" id="PTHR22953">
    <property type="entry name" value="ACID PHOSPHATASE RELATED"/>
    <property type="match status" value="1"/>
</dbReference>
<evidence type="ECO:0000313" key="4">
    <source>
        <dbReference type="Proteomes" id="UP000292564"/>
    </source>
</evidence>
<dbReference type="PANTHER" id="PTHR22953:SF153">
    <property type="entry name" value="PURPLE ACID PHOSPHATASE"/>
    <property type="match status" value="1"/>
</dbReference>
<evidence type="ECO:0000256" key="1">
    <source>
        <dbReference type="ARBA" id="ARBA00022729"/>
    </source>
</evidence>
<evidence type="ECO:0000313" key="3">
    <source>
        <dbReference type="EMBL" id="RZU52853.1"/>
    </source>
</evidence>
<dbReference type="InterPro" id="IPR039331">
    <property type="entry name" value="PAPs-like"/>
</dbReference>
<accession>A0A4Q7ZQN5</accession>
<dbReference type="Proteomes" id="UP000292564">
    <property type="component" value="Unassembled WGS sequence"/>
</dbReference>
<comment type="caution">
    <text evidence="3">The sequence shown here is derived from an EMBL/GenBank/DDBJ whole genome shotgun (WGS) entry which is preliminary data.</text>
</comment>
<proteinExistence type="predicted"/>
<reference evidence="3 4" key="1">
    <citation type="submission" date="2019-02" db="EMBL/GenBank/DDBJ databases">
        <title>Sequencing the genomes of 1000 actinobacteria strains.</title>
        <authorList>
            <person name="Klenk H.-P."/>
        </authorList>
    </citation>
    <scope>NUCLEOTIDE SEQUENCE [LARGE SCALE GENOMIC DNA]</scope>
    <source>
        <strain evidence="3 4">DSM 45162</strain>
    </source>
</reference>
<dbReference type="InterPro" id="IPR004843">
    <property type="entry name" value="Calcineurin-like_PHP"/>
</dbReference>
<gene>
    <name evidence="3" type="ORF">EV385_4737</name>
</gene>
<evidence type="ECO:0000259" key="2">
    <source>
        <dbReference type="Pfam" id="PF00149"/>
    </source>
</evidence>
<dbReference type="Pfam" id="PF00149">
    <property type="entry name" value="Metallophos"/>
    <property type="match status" value="1"/>
</dbReference>
<dbReference type="EMBL" id="SHKY01000001">
    <property type="protein sequence ID" value="RZU52853.1"/>
    <property type="molecule type" value="Genomic_DNA"/>
</dbReference>
<feature type="domain" description="Calcineurin-like phosphoesterase" evidence="2">
    <location>
        <begin position="92"/>
        <end position="289"/>
    </location>
</feature>
<dbReference type="InterPro" id="IPR029052">
    <property type="entry name" value="Metallo-depent_PP-like"/>
</dbReference>
<dbReference type="Gene3D" id="3.60.21.10">
    <property type="match status" value="1"/>
</dbReference>
<keyword evidence="1" id="KW-0732">Signal</keyword>
<organism evidence="3 4">
    <name type="scientific">Krasilnikovia cinnamomea</name>
    <dbReference type="NCBI Taxonomy" id="349313"/>
    <lineage>
        <taxon>Bacteria</taxon>
        <taxon>Bacillati</taxon>
        <taxon>Actinomycetota</taxon>
        <taxon>Actinomycetes</taxon>
        <taxon>Micromonosporales</taxon>
        <taxon>Micromonosporaceae</taxon>
        <taxon>Krasilnikovia</taxon>
    </lineage>
</organism>
<dbReference type="GO" id="GO:0003993">
    <property type="term" value="F:acid phosphatase activity"/>
    <property type="evidence" value="ECO:0007669"/>
    <property type="project" value="InterPro"/>
</dbReference>
<keyword evidence="4" id="KW-1185">Reference proteome</keyword>
<sequence>MHAGVRVWCGGRWHRCRTRAATGVLPSPATVARMNHLWLRRRGGRATLLAVLAAVVLVPTVASAAVVTVRAAAPGRTAAAQPLSTSEGQLIAIVGDISCAPTNPVYRGGEGSPAGCRQDSVAAQLAGRRLHAFLPLGDLQYEDGRLDEFINVYDQFFGPYKAISRPVPGNHEYKTPSGQGYYEYFGAAAHKDTPYGVPGSYSYDVGSWHLIAINSNLCAPITPCTDTSPMIRWLKDDLAAHPNRCTLAYWHHPLYSLGHHGAYAPMTPVWNTLLDNGVDVVMTAHDHNYQRFTPLGRATAIDNSTMVAPTAVPESQGMRSWIVGTGGANNYGLDDHPDVEQVTESKYADTSAALFGVLFMRLRDGGYAWDFQQAQPATVPFSDSGVGTCR</sequence>
<name>A0A4Q7ZQN5_9ACTN</name>